<evidence type="ECO:0000313" key="17">
    <source>
        <dbReference type="Proteomes" id="UP000636505"/>
    </source>
</evidence>
<dbReference type="PANTHER" id="PTHR40659:SF1">
    <property type="entry name" value="NICKEL_COBALT EFFLUX SYSTEM RCNA"/>
    <property type="match status" value="1"/>
</dbReference>
<dbReference type="GO" id="GO:0032025">
    <property type="term" value="P:response to cobalt ion"/>
    <property type="evidence" value="ECO:0007669"/>
    <property type="project" value="TreeGrafter"/>
</dbReference>
<organism evidence="16 17">
    <name type="scientific">Vasconcelosia minhoensis LEGE 07310</name>
    <dbReference type="NCBI Taxonomy" id="915328"/>
    <lineage>
        <taxon>Bacteria</taxon>
        <taxon>Bacillati</taxon>
        <taxon>Cyanobacteriota</taxon>
        <taxon>Cyanophyceae</taxon>
        <taxon>Nodosilineales</taxon>
        <taxon>Cymatolegaceae</taxon>
        <taxon>Vasconcelosia</taxon>
        <taxon>Vasconcelosia minhoensis</taxon>
    </lineage>
</organism>
<comment type="function">
    <text evidence="1">Efflux system for nickel and cobalt.</text>
</comment>
<dbReference type="EMBL" id="JADEXG010000065">
    <property type="protein sequence ID" value="MBE9079719.1"/>
    <property type="molecule type" value="Genomic_DNA"/>
</dbReference>
<dbReference type="InterPro" id="IPR011541">
    <property type="entry name" value="Ni/Co_transpt_high_affinity"/>
</dbReference>
<feature type="region of interest" description="Disordered" evidence="14">
    <location>
        <begin position="159"/>
        <end position="188"/>
    </location>
</feature>
<feature type="transmembrane region" description="Helical" evidence="13">
    <location>
        <begin position="226"/>
        <end position="249"/>
    </location>
</feature>
<evidence type="ECO:0000256" key="4">
    <source>
        <dbReference type="ARBA" id="ARBA00022448"/>
    </source>
</evidence>
<dbReference type="GO" id="GO:0005886">
    <property type="term" value="C:plasma membrane"/>
    <property type="evidence" value="ECO:0007669"/>
    <property type="project" value="UniProtKB-SubCell"/>
</dbReference>
<feature type="transmembrane region" description="Helical" evidence="13">
    <location>
        <begin position="270"/>
        <end position="293"/>
    </location>
</feature>
<feature type="transmembrane region" description="Helical" evidence="13">
    <location>
        <begin position="50"/>
        <end position="69"/>
    </location>
</feature>
<evidence type="ECO:0000256" key="10">
    <source>
        <dbReference type="ARBA" id="ARBA00023112"/>
    </source>
</evidence>
<evidence type="ECO:0000256" key="3">
    <source>
        <dbReference type="ARBA" id="ARBA00022426"/>
    </source>
</evidence>
<keyword evidence="8 13" id="KW-1133">Transmembrane helix</keyword>
<reference evidence="16" key="1">
    <citation type="submission" date="2020-10" db="EMBL/GenBank/DDBJ databases">
        <authorList>
            <person name="Castelo-Branco R."/>
            <person name="Eusebio N."/>
            <person name="Adriana R."/>
            <person name="Vieira A."/>
            <person name="Brugerolle De Fraissinette N."/>
            <person name="Rezende De Castro R."/>
            <person name="Schneider M.P."/>
            <person name="Vasconcelos V."/>
            <person name="Leao P.N."/>
        </authorList>
    </citation>
    <scope>NUCLEOTIDE SEQUENCE</scope>
    <source>
        <strain evidence="16">LEGE 07310</strain>
    </source>
</reference>
<keyword evidence="5" id="KW-1003">Cell membrane</keyword>
<dbReference type="Proteomes" id="UP000636505">
    <property type="component" value="Unassembled WGS sequence"/>
</dbReference>
<sequence length="296" mass="30436">MWGRTWPSGLSLGLGLAAVATLLPLPARAHPGHANPFLADLLHQPLTPGWIAAGLGLAFLFGAGHALAPGHGKTLVAAYLVGSRGTPQQALLLALVTTLTHTVGVFALGLMALAASQYILPEQLYPILSLASGLTVCGVGFWLLDQRLSAQSARLRQAHGHSHVHSPDHPHPPGTPHSHGSAHSHSHLPTGPITPRSLVALGIAGGIVPCPSALVLLLSAISLGKIGFGLLLLSGFSLGLAMVLVGIGWMTLYARDWLNRLPAAGRLGRVLPLLSAVAVIGIGGIMTTVAVIAPLR</sequence>
<keyword evidence="3" id="KW-0171">Cobalt transport</keyword>
<keyword evidence="12" id="KW-0170">Cobalt</keyword>
<evidence type="ECO:0000256" key="6">
    <source>
        <dbReference type="ARBA" id="ARBA00022596"/>
    </source>
</evidence>
<gene>
    <name evidence="16" type="ORF">IQ241_20900</name>
</gene>
<dbReference type="GO" id="GO:0006824">
    <property type="term" value="P:cobalt ion transport"/>
    <property type="evidence" value="ECO:0007669"/>
    <property type="project" value="UniProtKB-KW"/>
</dbReference>
<proteinExistence type="inferred from homology"/>
<evidence type="ECO:0000256" key="9">
    <source>
        <dbReference type="ARBA" id="ARBA00023065"/>
    </source>
</evidence>
<feature type="transmembrane region" description="Helical" evidence="13">
    <location>
        <begin position="90"/>
        <end position="112"/>
    </location>
</feature>
<evidence type="ECO:0000256" key="14">
    <source>
        <dbReference type="SAM" id="MobiDB-lite"/>
    </source>
</evidence>
<evidence type="ECO:0000256" key="8">
    <source>
        <dbReference type="ARBA" id="ARBA00022989"/>
    </source>
</evidence>
<dbReference type="GO" id="GO:0015099">
    <property type="term" value="F:nickel cation transmembrane transporter activity"/>
    <property type="evidence" value="ECO:0007669"/>
    <property type="project" value="UniProtKB-UniRule"/>
</dbReference>
<comment type="similarity">
    <text evidence="13">Belongs to the NiCoT transporter (TC 2.A.52) family.</text>
</comment>
<keyword evidence="10" id="KW-0921">Nickel transport</keyword>
<name>A0A8J7AUS3_9CYAN</name>
<evidence type="ECO:0000256" key="5">
    <source>
        <dbReference type="ARBA" id="ARBA00022475"/>
    </source>
</evidence>
<keyword evidence="17" id="KW-1185">Reference proteome</keyword>
<keyword evidence="4 13" id="KW-0813">Transport</keyword>
<keyword evidence="9" id="KW-0406">Ion transport</keyword>
<evidence type="ECO:0000259" key="15">
    <source>
        <dbReference type="Pfam" id="PF13386"/>
    </source>
</evidence>
<comment type="subcellular location">
    <subcellularLocation>
        <location evidence="2 13">Cell membrane</location>
        <topology evidence="2 13">Multi-pass membrane protein</topology>
    </subcellularLocation>
</comment>
<evidence type="ECO:0000256" key="12">
    <source>
        <dbReference type="ARBA" id="ARBA00023285"/>
    </source>
</evidence>
<dbReference type="GO" id="GO:0010045">
    <property type="term" value="P:response to nickel cation"/>
    <property type="evidence" value="ECO:0007669"/>
    <property type="project" value="TreeGrafter"/>
</dbReference>
<evidence type="ECO:0000256" key="2">
    <source>
        <dbReference type="ARBA" id="ARBA00004651"/>
    </source>
</evidence>
<dbReference type="Pfam" id="PF13386">
    <property type="entry name" value="DsbD_2"/>
    <property type="match status" value="1"/>
</dbReference>
<feature type="domain" description="Urease accessory protein UreH-like transmembrane" evidence="15">
    <location>
        <begin position="195"/>
        <end position="269"/>
    </location>
</feature>
<evidence type="ECO:0000256" key="13">
    <source>
        <dbReference type="RuleBase" id="RU362101"/>
    </source>
</evidence>
<keyword evidence="7 13" id="KW-0812">Transmembrane</keyword>
<dbReference type="InterPro" id="IPR051224">
    <property type="entry name" value="NiCoT_RcnA"/>
</dbReference>
<comment type="caution">
    <text evidence="16">The sequence shown here is derived from an EMBL/GenBank/DDBJ whole genome shotgun (WGS) entry which is preliminary data.</text>
</comment>
<evidence type="ECO:0000256" key="1">
    <source>
        <dbReference type="ARBA" id="ARBA00002510"/>
    </source>
</evidence>
<dbReference type="AlphaFoldDB" id="A0A8J7AUS3"/>
<dbReference type="GO" id="GO:0046583">
    <property type="term" value="F:monoatomic cation efflux transmembrane transporter activity"/>
    <property type="evidence" value="ECO:0007669"/>
    <property type="project" value="TreeGrafter"/>
</dbReference>
<dbReference type="Pfam" id="PF03824">
    <property type="entry name" value="NicO"/>
    <property type="match status" value="1"/>
</dbReference>
<evidence type="ECO:0000256" key="11">
    <source>
        <dbReference type="ARBA" id="ARBA00023136"/>
    </source>
</evidence>
<dbReference type="InterPro" id="IPR039447">
    <property type="entry name" value="UreH-like_TM_dom"/>
</dbReference>
<keyword evidence="11 13" id="KW-0472">Membrane</keyword>
<evidence type="ECO:0000313" key="16">
    <source>
        <dbReference type="EMBL" id="MBE9079719.1"/>
    </source>
</evidence>
<evidence type="ECO:0000256" key="7">
    <source>
        <dbReference type="ARBA" id="ARBA00022692"/>
    </source>
</evidence>
<protein>
    <recommendedName>
        <fullName evidence="13">Nickel/cobalt efflux system</fullName>
    </recommendedName>
</protein>
<accession>A0A8J7AUS3</accession>
<feature type="transmembrane region" description="Helical" evidence="13">
    <location>
        <begin position="198"/>
        <end position="220"/>
    </location>
</feature>
<dbReference type="PANTHER" id="PTHR40659">
    <property type="entry name" value="NICKEL/COBALT EFFLUX SYSTEM RCNA"/>
    <property type="match status" value="1"/>
</dbReference>
<keyword evidence="6" id="KW-0533">Nickel</keyword>
<feature type="transmembrane region" description="Helical" evidence="13">
    <location>
        <begin position="124"/>
        <end position="144"/>
    </location>
</feature>